<keyword evidence="2" id="KW-1185">Reference proteome</keyword>
<name>F0SBT0_PSESL</name>
<reference evidence="1 2" key="1">
    <citation type="journal article" date="2011" name="Stand. Genomic Sci.">
        <title>Complete genome sequence of the gliding, heparinolytic Pedobacter saltans type strain (113).</title>
        <authorList>
            <person name="Liolios K."/>
            <person name="Sikorski J."/>
            <person name="Lu M."/>
            <person name="Nolan M."/>
            <person name="Lapidus A."/>
            <person name="Lucas S."/>
            <person name="Hammon N."/>
            <person name="Deshpande S."/>
            <person name="Cheng J.F."/>
            <person name="Tapia R."/>
            <person name="Han C."/>
            <person name="Goodwin L."/>
            <person name="Pitluck S."/>
            <person name="Huntemann M."/>
            <person name="Ivanova N."/>
            <person name="Pagani I."/>
            <person name="Mavromatis K."/>
            <person name="Ovchinikova G."/>
            <person name="Pati A."/>
            <person name="Chen A."/>
            <person name="Palaniappan K."/>
            <person name="Land M."/>
            <person name="Hauser L."/>
            <person name="Brambilla E.M."/>
            <person name="Kotsyurbenko O."/>
            <person name="Rohde M."/>
            <person name="Tindall B.J."/>
            <person name="Abt B."/>
            <person name="Goker M."/>
            <person name="Detter J.C."/>
            <person name="Woyke T."/>
            <person name="Bristow J."/>
            <person name="Eisen J.A."/>
            <person name="Markowitz V."/>
            <person name="Hugenholtz P."/>
            <person name="Klenk H.P."/>
            <person name="Kyrpides N.C."/>
        </authorList>
    </citation>
    <scope>NUCLEOTIDE SEQUENCE [LARGE SCALE GENOMIC DNA]</scope>
    <source>
        <strain evidence="2">ATCC 51119 / DSM 12145 / JCM 21818 / LMG 10337 / NBRC 100064 / NCIMB 13643</strain>
    </source>
</reference>
<gene>
    <name evidence="1" type="ordered locus">Pedsa_2219</name>
</gene>
<dbReference type="OrthoDB" id="663842at2"/>
<dbReference type="HOGENOM" id="CLU_129833_2_0_10"/>
<dbReference type="Proteomes" id="UP000000310">
    <property type="component" value="Chromosome"/>
</dbReference>
<protein>
    <submittedName>
        <fullName evidence="1">Uncharacterized protein</fullName>
    </submittedName>
</protein>
<dbReference type="AlphaFoldDB" id="F0SBT0"/>
<dbReference type="STRING" id="762903.Pedsa_2219"/>
<dbReference type="eggNOG" id="ENOG5031HT2">
    <property type="taxonomic scope" value="Bacteria"/>
</dbReference>
<reference evidence="2" key="2">
    <citation type="submission" date="2011-02" db="EMBL/GenBank/DDBJ databases">
        <title>The complete genome of Pedobacter saltans DSM 12145.</title>
        <authorList>
            <consortium name="US DOE Joint Genome Institute (JGI-PGF)"/>
            <person name="Lucas S."/>
            <person name="Copeland A."/>
            <person name="Lapidus A."/>
            <person name="Bruce D."/>
            <person name="Goodwin L."/>
            <person name="Pitluck S."/>
            <person name="Kyrpides N."/>
            <person name="Mavromatis K."/>
            <person name="Pagani I."/>
            <person name="Ivanova N."/>
            <person name="Ovchinnikova G."/>
            <person name="Lu M."/>
            <person name="Detter J.C."/>
            <person name="Han C."/>
            <person name="Land M."/>
            <person name="Hauser L."/>
            <person name="Markowitz V."/>
            <person name="Cheng J.-F."/>
            <person name="Hugenholtz P."/>
            <person name="Woyke T."/>
            <person name="Wu D."/>
            <person name="Tindall B."/>
            <person name="Pomrenke H.G."/>
            <person name="Brambilla E."/>
            <person name="Klenk H.-P."/>
            <person name="Eisen J.A."/>
        </authorList>
    </citation>
    <scope>NUCLEOTIDE SEQUENCE [LARGE SCALE GENOMIC DNA]</scope>
    <source>
        <strain evidence="2">ATCC 51119 / DSM 12145 / JCM 21818 / LMG 10337 / NBRC 100064 / NCIMB 13643</strain>
    </source>
</reference>
<evidence type="ECO:0000313" key="1">
    <source>
        <dbReference type="EMBL" id="ADY52771.1"/>
    </source>
</evidence>
<accession>F0SBT0</accession>
<evidence type="ECO:0000313" key="2">
    <source>
        <dbReference type="Proteomes" id="UP000000310"/>
    </source>
</evidence>
<proteinExistence type="predicted"/>
<dbReference type="KEGG" id="psn:Pedsa_2219"/>
<sequence length="153" mass="17746">MKRLINVVVILFFIQVNVYANEDDLNYIRANYNKAVSDKILCAQIIQDLKLKKDEPVYMGYLGGFQAIWASHVFSPITKLKVFNQGKEHIENAIKQDPENIELRFIRLSVQKNAPSFLGYSSMIDQDIDFLKTHRKEIRSNVVIKNVETLLKD</sequence>
<dbReference type="EMBL" id="CP002545">
    <property type="protein sequence ID" value="ADY52771.1"/>
    <property type="molecule type" value="Genomic_DNA"/>
</dbReference>
<dbReference type="RefSeq" id="WP_013633257.1">
    <property type="nucleotide sequence ID" value="NC_015177.1"/>
</dbReference>
<organism evidence="1 2">
    <name type="scientific">Pseudopedobacter saltans (strain ATCC 51119 / DSM 12145 / JCM 21818 / CCUG 39354 / LMG 10337 / NBRC 100064 / NCIMB 13643)</name>
    <name type="common">Pedobacter saltans</name>
    <dbReference type="NCBI Taxonomy" id="762903"/>
    <lineage>
        <taxon>Bacteria</taxon>
        <taxon>Pseudomonadati</taxon>
        <taxon>Bacteroidota</taxon>
        <taxon>Sphingobacteriia</taxon>
        <taxon>Sphingobacteriales</taxon>
        <taxon>Sphingobacteriaceae</taxon>
        <taxon>Pseudopedobacter</taxon>
    </lineage>
</organism>